<dbReference type="RefSeq" id="WP_310031490.1">
    <property type="nucleotide sequence ID" value="NZ_JAQQCP010000001.1"/>
</dbReference>
<gene>
    <name evidence="2" type="ORF">QF025_002596</name>
</gene>
<protein>
    <submittedName>
        <fullName evidence="2">Uncharacterized protein</fullName>
    </submittedName>
</protein>
<comment type="caution">
    <text evidence="2">The sequence shown here is derived from an EMBL/GenBank/DDBJ whole genome shotgun (WGS) entry which is preliminary data.</text>
</comment>
<dbReference type="Proteomes" id="UP001245184">
    <property type="component" value="Unassembled WGS sequence"/>
</dbReference>
<name>A0ABD5CF02_9BURK</name>
<organism evidence="2 3">
    <name type="scientific">Paraburkholderia graminis</name>
    <dbReference type="NCBI Taxonomy" id="60548"/>
    <lineage>
        <taxon>Bacteria</taxon>
        <taxon>Pseudomonadati</taxon>
        <taxon>Pseudomonadota</taxon>
        <taxon>Betaproteobacteria</taxon>
        <taxon>Burkholderiales</taxon>
        <taxon>Burkholderiaceae</taxon>
        <taxon>Paraburkholderia</taxon>
    </lineage>
</organism>
<feature type="region of interest" description="Disordered" evidence="1">
    <location>
        <begin position="23"/>
        <end position="47"/>
    </location>
</feature>
<evidence type="ECO:0000313" key="2">
    <source>
        <dbReference type="EMBL" id="MDR6203876.1"/>
    </source>
</evidence>
<dbReference type="AlphaFoldDB" id="A0ABD5CF02"/>
<accession>A0ABD5CF02</accession>
<dbReference type="EMBL" id="JAVIZN010000002">
    <property type="protein sequence ID" value="MDR6203876.1"/>
    <property type="molecule type" value="Genomic_DNA"/>
</dbReference>
<sequence>MPVDQQANKEGLLLLQTRISQTAMEQKGKSGSPHLLNAEKCNAQNPA</sequence>
<reference evidence="2 3" key="1">
    <citation type="submission" date="2023-08" db="EMBL/GenBank/DDBJ databases">
        <title>Genome sequencing of plant associated microbes to promote plant fitness in Sorghum bicolor and Oryza sativa.</title>
        <authorList>
            <person name="Coleman-Derr D."/>
        </authorList>
    </citation>
    <scope>NUCLEOTIDE SEQUENCE [LARGE SCALE GENOMIC DNA]</scope>
    <source>
        <strain evidence="2 3">SLBN-33</strain>
    </source>
</reference>
<proteinExistence type="predicted"/>
<evidence type="ECO:0000256" key="1">
    <source>
        <dbReference type="SAM" id="MobiDB-lite"/>
    </source>
</evidence>
<evidence type="ECO:0000313" key="3">
    <source>
        <dbReference type="Proteomes" id="UP001245184"/>
    </source>
</evidence>